<name>A0A927GVN5_9GAMM</name>
<reference evidence="3" key="1">
    <citation type="submission" date="2020-09" db="EMBL/GenBank/DDBJ databases">
        <authorList>
            <person name="Yoon J.-W."/>
        </authorList>
    </citation>
    <scope>NUCLEOTIDE SEQUENCE</scope>
    <source>
        <strain evidence="3">KMU-158</strain>
    </source>
</reference>
<dbReference type="Gene3D" id="3.10.350.10">
    <property type="entry name" value="LysM domain"/>
    <property type="match status" value="1"/>
</dbReference>
<gene>
    <name evidence="3" type="ORF">IB286_01100</name>
</gene>
<sequence length="336" mass="36694">MKKAVLGLCLGLIMAANADVLSLKAGHPQTYVVKKGDTLWDISAMYLEDPWLWPELWHYNPQVNNPHLIYPGDVLNLVWIDGKPRLVKGSGVVKLDPQMRISDVGSAIPSIPLDAVAPFLSRSRILTEDELKAAPYVLAGERGNIVAGAGDQILGRGNFGQETNYGIYRIGQLYRDPKTGEKLGVEAIDIGGGQLQSLEGDVATIDLHRSTQEIRRADRLLPPEERKLNAHFEPNAAPEGVDGYIIAVEGGLTQIGSMDVVTLNLGERNQVTTGDVMAIYSHGILVRDPITNERIKAPDIQAGILMVFQSYEKLSYALVLKAEQSLKVGDRVSSPR</sequence>
<evidence type="ECO:0000313" key="3">
    <source>
        <dbReference type="EMBL" id="MBD2857584.1"/>
    </source>
</evidence>
<proteinExistence type="predicted"/>
<dbReference type="CDD" id="cd00118">
    <property type="entry name" value="LysM"/>
    <property type="match status" value="1"/>
</dbReference>
<feature type="chain" id="PRO_5037657283" evidence="1">
    <location>
        <begin position="19"/>
        <end position="336"/>
    </location>
</feature>
<comment type="caution">
    <text evidence="3">The sequence shown here is derived from an EMBL/GenBank/DDBJ whole genome shotgun (WGS) entry which is preliminary data.</text>
</comment>
<dbReference type="InterPro" id="IPR018392">
    <property type="entry name" value="LysM"/>
</dbReference>
<protein>
    <submittedName>
        <fullName evidence="3">LysM peptidoglycan-binding domain-containing protein</fullName>
    </submittedName>
</protein>
<keyword evidence="1" id="KW-0732">Signal</keyword>
<dbReference type="RefSeq" id="WP_190761816.1">
    <property type="nucleotide sequence ID" value="NZ_JACXLD010000001.1"/>
</dbReference>
<dbReference type="Proteomes" id="UP000610558">
    <property type="component" value="Unassembled WGS sequence"/>
</dbReference>
<evidence type="ECO:0000256" key="1">
    <source>
        <dbReference type="SAM" id="SignalP"/>
    </source>
</evidence>
<organism evidence="3 4">
    <name type="scientific">Spongiibacter pelagi</name>
    <dbReference type="NCBI Taxonomy" id="2760804"/>
    <lineage>
        <taxon>Bacteria</taxon>
        <taxon>Pseudomonadati</taxon>
        <taxon>Pseudomonadota</taxon>
        <taxon>Gammaproteobacteria</taxon>
        <taxon>Cellvibrionales</taxon>
        <taxon>Spongiibacteraceae</taxon>
        <taxon>Spongiibacter</taxon>
    </lineage>
</organism>
<dbReference type="PANTHER" id="PTHR34700">
    <property type="entry name" value="POTASSIUM BINDING PROTEIN KBP"/>
    <property type="match status" value="1"/>
</dbReference>
<dbReference type="AlphaFoldDB" id="A0A927GVN5"/>
<dbReference type="PANTHER" id="PTHR34700:SF4">
    <property type="entry name" value="PHAGE-LIKE ELEMENT PBSX PROTEIN XKDP"/>
    <property type="match status" value="1"/>
</dbReference>
<feature type="domain" description="LysM" evidence="2">
    <location>
        <begin position="29"/>
        <end position="77"/>
    </location>
</feature>
<keyword evidence="4" id="KW-1185">Reference proteome</keyword>
<accession>A0A927GVN5</accession>
<feature type="signal peptide" evidence="1">
    <location>
        <begin position="1"/>
        <end position="18"/>
    </location>
</feature>
<dbReference type="PROSITE" id="PS51782">
    <property type="entry name" value="LYSM"/>
    <property type="match status" value="1"/>
</dbReference>
<dbReference type="InterPro" id="IPR052196">
    <property type="entry name" value="Bact_Kbp"/>
</dbReference>
<evidence type="ECO:0000313" key="4">
    <source>
        <dbReference type="Proteomes" id="UP000610558"/>
    </source>
</evidence>
<dbReference type="InterPro" id="IPR036779">
    <property type="entry name" value="LysM_dom_sf"/>
</dbReference>
<dbReference type="EMBL" id="JACXLD010000001">
    <property type="protein sequence ID" value="MBD2857584.1"/>
    <property type="molecule type" value="Genomic_DNA"/>
</dbReference>
<dbReference type="SMART" id="SM00257">
    <property type="entry name" value="LysM"/>
    <property type="match status" value="1"/>
</dbReference>
<dbReference type="SUPFAM" id="SSF54106">
    <property type="entry name" value="LysM domain"/>
    <property type="match status" value="1"/>
</dbReference>
<evidence type="ECO:0000259" key="2">
    <source>
        <dbReference type="PROSITE" id="PS51782"/>
    </source>
</evidence>
<dbReference type="Pfam" id="PF01476">
    <property type="entry name" value="LysM"/>
    <property type="match status" value="1"/>
</dbReference>